<comment type="subcellular location">
    <subcellularLocation>
        <location evidence="2">Membrane</location>
        <topology evidence="2">Multi-pass membrane protein</topology>
    </subcellularLocation>
</comment>
<organism evidence="16 17">
    <name type="scientific">Ancylostoma ceylanicum</name>
    <dbReference type="NCBI Taxonomy" id="53326"/>
    <lineage>
        <taxon>Eukaryota</taxon>
        <taxon>Metazoa</taxon>
        <taxon>Ecdysozoa</taxon>
        <taxon>Nematoda</taxon>
        <taxon>Chromadorea</taxon>
        <taxon>Rhabditida</taxon>
        <taxon>Rhabditina</taxon>
        <taxon>Rhabditomorpha</taxon>
        <taxon>Strongyloidea</taxon>
        <taxon>Ancylostomatidae</taxon>
        <taxon>Ancylostomatinae</taxon>
        <taxon>Ancylostoma</taxon>
    </lineage>
</organism>
<dbReference type="GO" id="GO:1990544">
    <property type="term" value="P:mitochondrial ATP transmembrane transport"/>
    <property type="evidence" value="ECO:0007669"/>
    <property type="project" value="InterPro"/>
</dbReference>
<evidence type="ECO:0000256" key="13">
    <source>
        <dbReference type="PROSITE-ProRule" id="PRU00282"/>
    </source>
</evidence>
<feature type="repeat" description="Solcar" evidence="13">
    <location>
        <begin position="10"/>
        <end position="102"/>
    </location>
</feature>
<reference evidence="17" key="1">
    <citation type="journal article" date="2015" name="Nat. Genet.">
        <title>The genome and transcriptome of the zoonotic hookworm Ancylostoma ceylanicum identify infection-specific gene families.</title>
        <authorList>
            <person name="Schwarz E.M."/>
            <person name="Hu Y."/>
            <person name="Antoshechkin I."/>
            <person name="Miller M.M."/>
            <person name="Sternberg P.W."/>
            <person name="Aroian R.V."/>
        </authorList>
    </citation>
    <scope>NUCLEOTIDE SEQUENCE</scope>
    <source>
        <strain evidence="17">HY135</strain>
    </source>
</reference>
<keyword evidence="12" id="KW-0012">Acyltransferase</keyword>
<sequence length="626" mass="69170">MPKEQHGGLKKFVTEFLAGGASAALARTITAPIDRVKILLQLQHAQATIAIDKRYNGISDCFVRVVREQGPLTLWRGNGINVARIFPQQALNFAFKDTYQKYFLRDVDKNERFWRYFAGNLASGGAAGATSLLIIYPLDFARTRLATDIGRGANREFSGFVDCTRKIVRSDGVSGLYRGFSSSIQGIIIYRASYFGLFDTITGTIVEDKKTLSFLQAWVIGQSTVVVSGLVCYPWDTVRRFTGTETEVINMGSYNYLGFSHNDGPCAEEAVRFIDKYGLHIGGTRHERGNHVAQAQIEKCVAHYLGVDAAICFPMGFGTNSMNIPSLVDKGSLILSDELNHASLVLGCRVSGATIKVFKHNDAKDCEKKLRNALCQPSPKTGKPYNKVLIVIEGIYSMEGTIVNLPAFISIKKKYRAYLFLDEAHSVGECCFLSRVMYRYNTMSFLGALGPTGKGVVEYWGCNARDVDIMMGTLTKSFAAAGGYIGGTKALIEHVRCNSAGPCYGASMSPPIIAQVLSSMKIMCGEDGTDIGARKAVQLLRNSRYFRRRLKQMGFLIYGHEDSPVVPLMTFYITKVVDFSRRTLKYDIGLVAVGFPATPLTKARVRFCLSADHTKEQLDYVSFTVF</sequence>
<evidence type="ECO:0000256" key="6">
    <source>
        <dbReference type="ARBA" id="ARBA00022679"/>
    </source>
</evidence>
<dbReference type="SUPFAM" id="SSF53383">
    <property type="entry name" value="PLP-dependent transferases"/>
    <property type="match status" value="1"/>
</dbReference>
<dbReference type="InterPro" id="IPR004839">
    <property type="entry name" value="Aminotransferase_I/II_large"/>
</dbReference>
<dbReference type="GO" id="GO:0046512">
    <property type="term" value="P:sphingosine biosynthetic process"/>
    <property type="evidence" value="ECO:0007669"/>
    <property type="project" value="TreeGrafter"/>
</dbReference>
<evidence type="ECO:0000259" key="15">
    <source>
        <dbReference type="Pfam" id="PF00155"/>
    </source>
</evidence>
<dbReference type="Pfam" id="PF00155">
    <property type="entry name" value="Aminotran_1_2"/>
    <property type="match status" value="1"/>
</dbReference>
<feature type="domain" description="Aminotransferase class I/classII large" evidence="15">
    <location>
        <begin position="247"/>
        <end position="621"/>
    </location>
</feature>
<evidence type="ECO:0000256" key="2">
    <source>
        <dbReference type="ARBA" id="ARBA00004141"/>
    </source>
</evidence>
<dbReference type="PRINTS" id="PR00927">
    <property type="entry name" value="ADPTRNSLCASE"/>
</dbReference>
<dbReference type="SUPFAM" id="SSF103506">
    <property type="entry name" value="Mitochondrial carrier"/>
    <property type="match status" value="1"/>
</dbReference>
<accession>A0A016TTZ6</accession>
<dbReference type="GO" id="GO:0004758">
    <property type="term" value="F:serine C-palmitoyltransferase activity"/>
    <property type="evidence" value="ECO:0007669"/>
    <property type="project" value="TreeGrafter"/>
</dbReference>
<dbReference type="PANTHER" id="PTHR13693:SF54">
    <property type="entry name" value="SERINE PALMITOYLTRANSFERASE 3"/>
    <property type="match status" value="1"/>
</dbReference>
<evidence type="ECO:0000313" key="17">
    <source>
        <dbReference type="Proteomes" id="UP000024635"/>
    </source>
</evidence>
<dbReference type="PANTHER" id="PTHR13693">
    <property type="entry name" value="CLASS II AMINOTRANSFERASE/8-AMINO-7-OXONONANOATE SYNTHASE"/>
    <property type="match status" value="1"/>
</dbReference>
<dbReference type="EMBL" id="JARK01001414">
    <property type="protein sequence ID" value="EYC06072.1"/>
    <property type="molecule type" value="Genomic_DNA"/>
</dbReference>
<dbReference type="Gene3D" id="1.50.40.10">
    <property type="entry name" value="Mitochondrial carrier domain"/>
    <property type="match status" value="1"/>
</dbReference>
<comment type="caution">
    <text evidence="16">The sequence shown here is derived from an EMBL/GenBank/DDBJ whole genome shotgun (WGS) entry which is preliminary data.</text>
</comment>
<evidence type="ECO:0000256" key="11">
    <source>
        <dbReference type="ARBA" id="ARBA00023136"/>
    </source>
</evidence>
<feature type="repeat" description="Solcar" evidence="13">
    <location>
        <begin position="115"/>
        <end position="204"/>
    </location>
</feature>
<dbReference type="Gene3D" id="3.90.1150.10">
    <property type="entry name" value="Aspartate Aminotransferase, domain 1"/>
    <property type="match status" value="1"/>
</dbReference>
<keyword evidence="7 13" id="KW-0812">Transmembrane</keyword>
<evidence type="ECO:0000256" key="10">
    <source>
        <dbReference type="ARBA" id="ARBA00022989"/>
    </source>
</evidence>
<evidence type="ECO:0000256" key="1">
    <source>
        <dbReference type="ARBA" id="ARBA00001933"/>
    </source>
</evidence>
<keyword evidence="11 13" id="KW-0472">Membrane</keyword>
<dbReference type="InterPro" id="IPR002067">
    <property type="entry name" value="MCP"/>
</dbReference>
<evidence type="ECO:0000256" key="5">
    <source>
        <dbReference type="ARBA" id="ARBA00022448"/>
    </source>
</evidence>
<dbReference type="InterPro" id="IPR002113">
    <property type="entry name" value="ADT_euk_type"/>
</dbReference>
<evidence type="ECO:0000256" key="4">
    <source>
        <dbReference type="ARBA" id="ARBA00008392"/>
    </source>
</evidence>
<dbReference type="InterPro" id="IPR001917">
    <property type="entry name" value="Aminotrans_II_pyridoxalP_BS"/>
</dbReference>
<dbReference type="Gene3D" id="3.40.640.10">
    <property type="entry name" value="Type I PLP-dependent aspartate aminotransferase-like (Major domain)"/>
    <property type="match status" value="1"/>
</dbReference>
<comment type="similarity">
    <text evidence="3">Belongs to the mitochondrial carrier (TC 2.A.29) family.</text>
</comment>
<dbReference type="InterPro" id="IPR015421">
    <property type="entry name" value="PyrdxlP-dep_Trfase_major"/>
</dbReference>
<dbReference type="Proteomes" id="UP000024635">
    <property type="component" value="Unassembled WGS sequence"/>
</dbReference>
<evidence type="ECO:0000256" key="9">
    <source>
        <dbReference type="ARBA" id="ARBA00022898"/>
    </source>
</evidence>
<dbReference type="CDD" id="cd06454">
    <property type="entry name" value="KBL_like"/>
    <property type="match status" value="1"/>
</dbReference>
<evidence type="ECO:0000256" key="3">
    <source>
        <dbReference type="ARBA" id="ARBA00006375"/>
    </source>
</evidence>
<comment type="cofactor">
    <cofactor evidence="1 14">
        <name>pyridoxal 5'-phosphate</name>
        <dbReference type="ChEBI" id="CHEBI:597326"/>
    </cofactor>
</comment>
<dbReference type="InterPro" id="IPR015422">
    <property type="entry name" value="PyrdxlP-dep_Trfase_small"/>
</dbReference>
<evidence type="ECO:0000256" key="12">
    <source>
        <dbReference type="ARBA" id="ARBA00023315"/>
    </source>
</evidence>
<dbReference type="InterPro" id="IPR018108">
    <property type="entry name" value="MCP_transmembrane"/>
</dbReference>
<dbReference type="GO" id="GO:0140021">
    <property type="term" value="P:mitochondrial ADP transmembrane transport"/>
    <property type="evidence" value="ECO:0007669"/>
    <property type="project" value="InterPro"/>
</dbReference>
<dbReference type="OrthoDB" id="65434at2759"/>
<evidence type="ECO:0000313" key="16">
    <source>
        <dbReference type="EMBL" id="EYC06072.1"/>
    </source>
</evidence>
<dbReference type="Pfam" id="PF00153">
    <property type="entry name" value="Mito_carr"/>
    <property type="match status" value="2"/>
</dbReference>
<evidence type="ECO:0000256" key="14">
    <source>
        <dbReference type="RuleBase" id="RU003693"/>
    </source>
</evidence>
<gene>
    <name evidence="16" type="primary">Acey_s0078.g1176</name>
    <name evidence="16" type="synonym">Acey-sptl-3</name>
    <name evidence="16" type="ORF">Y032_0078g1176</name>
</gene>
<keyword evidence="8" id="KW-0677">Repeat</keyword>
<dbReference type="AlphaFoldDB" id="A0A016TTZ6"/>
<comment type="similarity">
    <text evidence="4 14">Belongs to the class-II pyridoxal-phosphate-dependent aminotransferase family.</text>
</comment>
<dbReference type="PRINTS" id="PR00926">
    <property type="entry name" value="MITOCARRIER"/>
</dbReference>
<keyword evidence="6" id="KW-0808">Transferase</keyword>
<dbReference type="GO" id="GO:0046513">
    <property type="term" value="P:ceramide biosynthetic process"/>
    <property type="evidence" value="ECO:0007669"/>
    <property type="project" value="TreeGrafter"/>
</dbReference>
<keyword evidence="10" id="KW-1133">Transmembrane helix</keyword>
<dbReference type="GO" id="GO:0005743">
    <property type="term" value="C:mitochondrial inner membrane"/>
    <property type="evidence" value="ECO:0007669"/>
    <property type="project" value="InterPro"/>
</dbReference>
<name>A0A016TTZ6_9BILA</name>
<dbReference type="STRING" id="53326.A0A016TTZ6"/>
<dbReference type="GO" id="GO:0005471">
    <property type="term" value="F:ATP:ADP antiporter activity"/>
    <property type="evidence" value="ECO:0007669"/>
    <property type="project" value="InterPro"/>
</dbReference>
<proteinExistence type="inferred from homology"/>
<dbReference type="InterPro" id="IPR023395">
    <property type="entry name" value="MCP_dom_sf"/>
</dbReference>
<dbReference type="GO" id="GO:0017059">
    <property type="term" value="C:serine palmitoyltransferase complex"/>
    <property type="evidence" value="ECO:0007669"/>
    <property type="project" value="TreeGrafter"/>
</dbReference>
<dbReference type="InterPro" id="IPR015424">
    <property type="entry name" value="PyrdxlP-dep_Trfase"/>
</dbReference>
<keyword evidence="5" id="KW-0813">Transport</keyword>
<keyword evidence="17" id="KW-1185">Reference proteome</keyword>
<dbReference type="PROSITE" id="PS50920">
    <property type="entry name" value="SOLCAR"/>
    <property type="match status" value="2"/>
</dbReference>
<keyword evidence="9 14" id="KW-0663">Pyridoxal phosphate</keyword>
<evidence type="ECO:0000256" key="7">
    <source>
        <dbReference type="ARBA" id="ARBA00022692"/>
    </source>
</evidence>
<dbReference type="GO" id="GO:0030170">
    <property type="term" value="F:pyridoxal phosphate binding"/>
    <property type="evidence" value="ECO:0007669"/>
    <property type="project" value="InterPro"/>
</dbReference>
<protein>
    <recommendedName>
        <fullName evidence="15">Aminotransferase class I/classII large domain-containing protein</fullName>
    </recommendedName>
</protein>
<dbReference type="PROSITE" id="PS00599">
    <property type="entry name" value="AA_TRANSFER_CLASS_2"/>
    <property type="match status" value="1"/>
</dbReference>
<dbReference type="InterPro" id="IPR050087">
    <property type="entry name" value="AON_synthase_class-II"/>
</dbReference>
<evidence type="ECO:0000256" key="8">
    <source>
        <dbReference type="ARBA" id="ARBA00022737"/>
    </source>
</evidence>